<comment type="caution">
    <text evidence="3">The sequence shown here is derived from an EMBL/GenBank/DDBJ whole genome shotgun (WGS) entry which is preliminary data.</text>
</comment>
<dbReference type="Gene3D" id="2.120.10.30">
    <property type="entry name" value="TolB, C-terminal domain"/>
    <property type="match status" value="1"/>
</dbReference>
<evidence type="ECO:0000256" key="1">
    <source>
        <dbReference type="SAM" id="SignalP"/>
    </source>
</evidence>
<protein>
    <submittedName>
        <fullName evidence="3">Sugar lactone lactonase YvrE</fullName>
    </submittedName>
</protein>
<accession>A0ABU8BKA8</accession>
<reference evidence="3 4" key="1">
    <citation type="submission" date="2024-02" db="EMBL/GenBank/DDBJ databases">
        <title>Adaptive strategies in a cosmopolitan and abundant soil bacterium.</title>
        <authorList>
            <person name="Carini P."/>
        </authorList>
    </citation>
    <scope>NUCLEOTIDE SEQUENCE [LARGE SCALE GENOMIC DNA]</scope>
    <source>
        <strain evidence="3 4">AZCC 1608</strain>
    </source>
</reference>
<evidence type="ECO:0000313" key="4">
    <source>
        <dbReference type="Proteomes" id="UP001364224"/>
    </source>
</evidence>
<dbReference type="Pfam" id="PF08450">
    <property type="entry name" value="SGL"/>
    <property type="match status" value="1"/>
</dbReference>
<dbReference type="Proteomes" id="UP001364224">
    <property type="component" value="Unassembled WGS sequence"/>
</dbReference>
<proteinExistence type="predicted"/>
<dbReference type="InterPro" id="IPR011042">
    <property type="entry name" value="6-blade_b-propeller_TolB-like"/>
</dbReference>
<organism evidence="3 4">
    <name type="scientific">Bradyrhizobium algeriense</name>
    <dbReference type="NCBI Taxonomy" id="634784"/>
    <lineage>
        <taxon>Bacteria</taxon>
        <taxon>Pseudomonadati</taxon>
        <taxon>Pseudomonadota</taxon>
        <taxon>Alphaproteobacteria</taxon>
        <taxon>Hyphomicrobiales</taxon>
        <taxon>Nitrobacteraceae</taxon>
        <taxon>Bradyrhizobium</taxon>
    </lineage>
</organism>
<dbReference type="PANTHER" id="PTHR47572">
    <property type="entry name" value="LIPOPROTEIN-RELATED"/>
    <property type="match status" value="1"/>
</dbReference>
<dbReference type="PRINTS" id="PR01790">
    <property type="entry name" value="SMP30FAMILY"/>
</dbReference>
<name>A0ABU8BKA8_9BRAD</name>
<feature type="signal peptide" evidence="1">
    <location>
        <begin position="1"/>
        <end position="28"/>
    </location>
</feature>
<dbReference type="RefSeq" id="WP_334486581.1">
    <property type="nucleotide sequence ID" value="NZ_JAZHRV010000001.1"/>
</dbReference>
<keyword evidence="1" id="KW-0732">Signal</keyword>
<dbReference type="InterPro" id="IPR013658">
    <property type="entry name" value="SGL"/>
</dbReference>
<dbReference type="EMBL" id="JAZHRV010000001">
    <property type="protein sequence ID" value="MEH2558992.1"/>
    <property type="molecule type" value="Genomic_DNA"/>
</dbReference>
<evidence type="ECO:0000259" key="2">
    <source>
        <dbReference type="Pfam" id="PF08450"/>
    </source>
</evidence>
<sequence>MTTIERGAKLVATYLIACAVFFAGQSNAADDPLFVSKRITPQGEYTPGIEGPAVDASGNLYVVNFQQSGSIGKVAAGASQSQLFALLPVGSIGNGIRFDRGGRMYVADFKKHNVWVIERGETTPQVYFHSDRFNQPNDLAIAADGTLYASDPQFASPAGGQIWRITRGADGKGRGEVMSSTRRLGVTNGIDLSPDGATLYVSESNSRQVWAYRLDGSKLLDPRLVRGFADFEVDGLRTDLDGRIYLARLSAGKIAIIGADGSLQREVPLNGKQPTNLTFGGPDGKTVFVTQKEGRFIEAFRVDRPGREPCLQVPGRC</sequence>
<dbReference type="InterPro" id="IPR005511">
    <property type="entry name" value="SMP-30"/>
</dbReference>
<feature type="domain" description="SMP-30/Gluconolactonase/LRE-like region" evidence="2">
    <location>
        <begin position="50"/>
        <end position="291"/>
    </location>
</feature>
<keyword evidence="4" id="KW-1185">Reference proteome</keyword>
<gene>
    <name evidence="3" type="ORF">V1286_006521</name>
</gene>
<dbReference type="PANTHER" id="PTHR47572:SF5">
    <property type="entry name" value="BLR2277 PROTEIN"/>
    <property type="match status" value="1"/>
</dbReference>
<dbReference type="SUPFAM" id="SSF63829">
    <property type="entry name" value="Calcium-dependent phosphotriesterase"/>
    <property type="match status" value="1"/>
</dbReference>
<dbReference type="InterPro" id="IPR051262">
    <property type="entry name" value="SMP-30/CGR1_Lactonase"/>
</dbReference>
<evidence type="ECO:0000313" key="3">
    <source>
        <dbReference type="EMBL" id="MEH2558992.1"/>
    </source>
</evidence>
<feature type="chain" id="PRO_5047063432" evidence="1">
    <location>
        <begin position="29"/>
        <end position="317"/>
    </location>
</feature>